<dbReference type="EMBL" id="DSFE01000082">
    <property type="protein sequence ID" value="HEU97963.1"/>
    <property type="molecule type" value="Genomic_DNA"/>
</dbReference>
<accession>A0A7C2UUR6</accession>
<sequence>MGVAADHPIAVKIGLDVLESGGNAFDAAIAVSAALSVLQPQSGGLGGDAFMLFLREGEVKAYASNGRSFSGFDPERFIEEKPKRGPLTATVPGLAALWEKVSEELTSFPLGDLLQPSISLAQNGFYASYMLSSASISAEKELSRYRWTQYYRGIMPGDIVRNTEMARTLKIISQRGPRDFYEGKLAEEVLEQLRQQGVEAEEEDLKKHHAEEVRTLKLEVEGKELYEFPPSTHGATTLHLISALHELGLDRMQFADPNRIDEWREPIRIAYEFRDNFIGDPEFMNVDLGKMLRYSDIRGLSAGSSRGGGGSDTTFFIVSDGENLVGFIQSLFNPFGSGLIIGGFPLQNRGLGFATRKGIPNSPAPRKRPLHTLSILGINEEKAKRIIGCVGGDVRPQLHLRAYENIYVYNMKDHAALISPRFIFTSYTGEQVVEVEEPLPMPESRKYRALRVPLYGTHGYLHLAKIDERGVLSLASDPRTEGIAVAL</sequence>
<organism evidence="1">
    <name type="scientific">Fervidicoccus fontis</name>
    <dbReference type="NCBI Taxonomy" id="683846"/>
    <lineage>
        <taxon>Archaea</taxon>
        <taxon>Thermoproteota</taxon>
        <taxon>Thermoprotei</taxon>
        <taxon>Fervidicoccales</taxon>
        <taxon>Fervidicoccaceae</taxon>
        <taxon>Fervidicoccus</taxon>
    </lineage>
</organism>
<proteinExistence type="predicted"/>
<comment type="caution">
    <text evidence="1">The sequence shown here is derived from an EMBL/GenBank/DDBJ whole genome shotgun (WGS) entry which is preliminary data.</text>
</comment>
<reference evidence="1" key="1">
    <citation type="journal article" date="2020" name="mSystems">
        <title>Genome- and Community-Level Interaction Insights into Carbon Utilization and Element Cycling Functions of Hydrothermarchaeota in Hydrothermal Sediment.</title>
        <authorList>
            <person name="Zhou Z."/>
            <person name="Liu Y."/>
            <person name="Xu W."/>
            <person name="Pan J."/>
            <person name="Luo Z.H."/>
            <person name="Li M."/>
        </authorList>
    </citation>
    <scope>NUCLEOTIDE SEQUENCE [LARGE SCALE GENOMIC DNA]</scope>
    <source>
        <strain evidence="1">SpSt-1259</strain>
    </source>
</reference>
<gene>
    <name evidence="1" type="ORF">ENO36_03810</name>
</gene>
<evidence type="ECO:0000313" key="1">
    <source>
        <dbReference type="EMBL" id="HEU97963.1"/>
    </source>
</evidence>
<dbReference type="InterPro" id="IPR029055">
    <property type="entry name" value="Ntn_hydrolases_N"/>
</dbReference>
<dbReference type="AlphaFoldDB" id="A0A7C2UUR6"/>
<dbReference type="InterPro" id="IPR052896">
    <property type="entry name" value="GGT-like_enzyme"/>
</dbReference>
<dbReference type="Pfam" id="PF01019">
    <property type="entry name" value="G_glu_transpept"/>
    <property type="match status" value="1"/>
</dbReference>
<dbReference type="InterPro" id="IPR043137">
    <property type="entry name" value="GGT_ssub_C"/>
</dbReference>
<dbReference type="Gene3D" id="3.60.20.40">
    <property type="match status" value="1"/>
</dbReference>
<dbReference type="PANTHER" id="PTHR43881:SF1">
    <property type="entry name" value="GAMMA-GLUTAMYLTRANSPEPTIDASE (AFU_ORTHOLOGUE AFUA_4G13580)"/>
    <property type="match status" value="1"/>
</dbReference>
<dbReference type="PANTHER" id="PTHR43881">
    <property type="entry name" value="GAMMA-GLUTAMYLTRANSPEPTIDASE (AFU_ORTHOLOGUE AFUA_4G13580)"/>
    <property type="match status" value="1"/>
</dbReference>
<dbReference type="PRINTS" id="PR01210">
    <property type="entry name" value="GGTRANSPTASE"/>
</dbReference>
<name>A0A7C2UUR6_9CREN</name>
<protein>
    <submittedName>
        <fullName evidence="1">Gamma-glutamyltranspeptidase</fullName>
    </submittedName>
</protein>
<dbReference type="InterPro" id="IPR043138">
    <property type="entry name" value="GGT_lsub"/>
</dbReference>
<dbReference type="SUPFAM" id="SSF56235">
    <property type="entry name" value="N-terminal nucleophile aminohydrolases (Ntn hydrolases)"/>
    <property type="match status" value="1"/>
</dbReference>
<dbReference type="Proteomes" id="UP000885664">
    <property type="component" value="Unassembled WGS sequence"/>
</dbReference>
<dbReference type="Gene3D" id="1.10.246.130">
    <property type="match status" value="1"/>
</dbReference>